<comment type="catalytic activity">
    <reaction evidence="1">
        <text>Hydrolysis of terminal non-reducing N-acetyl-D-hexosamine residues in N-acetyl-beta-D-hexosaminides.</text>
        <dbReference type="EC" id="3.2.1.52"/>
    </reaction>
</comment>
<feature type="active site" description="Proton donor" evidence="6">
    <location>
        <position position="316"/>
    </location>
</feature>
<protein>
    <recommendedName>
        <fullName evidence="3">beta-N-acetylhexosaminidase</fullName>
        <ecNumber evidence="3">3.2.1.52</ecNumber>
    </recommendedName>
</protein>
<evidence type="ECO:0000259" key="8">
    <source>
        <dbReference type="Pfam" id="PF02838"/>
    </source>
</evidence>
<dbReference type="InterPro" id="IPR015883">
    <property type="entry name" value="Glyco_hydro_20_cat"/>
</dbReference>
<dbReference type="Pfam" id="PF02838">
    <property type="entry name" value="Glyco_hydro_20b"/>
    <property type="match status" value="1"/>
</dbReference>
<comment type="similarity">
    <text evidence="2">Belongs to the glycosyl hydrolase 20 family.</text>
</comment>
<evidence type="ECO:0000259" key="7">
    <source>
        <dbReference type="Pfam" id="PF00728"/>
    </source>
</evidence>
<dbReference type="Proteomes" id="UP001156666">
    <property type="component" value="Unassembled WGS sequence"/>
</dbReference>
<evidence type="ECO:0000256" key="4">
    <source>
        <dbReference type="ARBA" id="ARBA00022801"/>
    </source>
</evidence>
<evidence type="ECO:0000256" key="2">
    <source>
        <dbReference type="ARBA" id="ARBA00006285"/>
    </source>
</evidence>
<dbReference type="Pfam" id="PF13290">
    <property type="entry name" value="CHB_HEX_C_1"/>
    <property type="match status" value="1"/>
</dbReference>
<dbReference type="PANTHER" id="PTHR22600">
    <property type="entry name" value="BETA-HEXOSAMINIDASE"/>
    <property type="match status" value="1"/>
</dbReference>
<sequence>MAKANDTLNLIPIPEKITFKEGAFSFSEKTQIYLPKEFESDLKPYINEKVKADLGVSVQILTEKKKGAQIIFVIVKDGFTQDGAYTLDVSPKEIKVTSNSYAGLFYGFQTLRQLMPVNNGTAFEIPAVRIEDSPRFDWRGLMIDVSRHFQSKEFIMKQIDVIAAYKLNKFHWHLTDDQGWRVEIKKYALLTEKGAWRADRTGIAWWSRDAATADEPKTVGGFYTQDDIREVLEYARIRNVEVIPEIDVPGHSKALVASYPMLSCLDDQEFEVAVGGKAPDNALCPSKETTYEFLTDVVAEIAALFPTQYIHLGGDECNKSNWKKCPHCSKMMADEKLNDYEELQSYFMGRMNSIVNDHGKKMIGWDEILSGKGAKGATIMAWRRNRFTPELDAPRGGYPTIMTSYEDVYISQVQGPSILEPEGPRVVLPLSKVYNSEPMPSGLSMKEQELVLGTEMCLWAEFTPTESHAEYMLYPRTIAQSELAWSRPENKDWQRFQKNLPRHFLRLERNGVNYSKSMYSVYASYAIDELHGNVRVLMETETDGNEIRYTLNGKDPDLNSDLCTGMVTANIRSLLKAGLFNKDGKLLGKITEIRLR</sequence>
<dbReference type="InterPro" id="IPR059177">
    <property type="entry name" value="GH29D-like_dom"/>
</dbReference>
<dbReference type="GO" id="GO:0016020">
    <property type="term" value="C:membrane"/>
    <property type="evidence" value="ECO:0007669"/>
    <property type="project" value="TreeGrafter"/>
</dbReference>
<gene>
    <name evidence="10" type="ORF">GCM10007940_16970</name>
</gene>
<dbReference type="SUPFAM" id="SSF51445">
    <property type="entry name" value="(Trans)glycosidases"/>
    <property type="match status" value="1"/>
</dbReference>
<dbReference type="InterPro" id="IPR015882">
    <property type="entry name" value="HEX_bac_N"/>
</dbReference>
<dbReference type="PRINTS" id="PR00738">
    <property type="entry name" value="GLHYDRLASE20"/>
</dbReference>
<keyword evidence="5" id="KW-0326">Glycosidase</keyword>
<dbReference type="CDD" id="cd06563">
    <property type="entry name" value="GH20_chitobiase-like"/>
    <property type="match status" value="1"/>
</dbReference>
<evidence type="ECO:0000256" key="3">
    <source>
        <dbReference type="ARBA" id="ARBA00012663"/>
    </source>
</evidence>
<keyword evidence="11" id="KW-1185">Reference proteome</keyword>
<feature type="domain" description="Beta-hexosaminidase bacterial type N-terminal" evidence="8">
    <location>
        <begin position="8"/>
        <end position="132"/>
    </location>
</feature>
<dbReference type="Pfam" id="PF00728">
    <property type="entry name" value="Glyco_hydro_20"/>
    <property type="match status" value="1"/>
</dbReference>
<dbReference type="EMBL" id="BSOH01000007">
    <property type="protein sequence ID" value="GLR17082.1"/>
    <property type="molecule type" value="Genomic_DNA"/>
</dbReference>
<dbReference type="InterPro" id="IPR025705">
    <property type="entry name" value="Beta_hexosaminidase_sua/sub"/>
</dbReference>
<dbReference type="GO" id="GO:0030203">
    <property type="term" value="P:glycosaminoglycan metabolic process"/>
    <property type="evidence" value="ECO:0007669"/>
    <property type="project" value="TreeGrafter"/>
</dbReference>
<proteinExistence type="inferred from homology"/>
<dbReference type="InterPro" id="IPR029018">
    <property type="entry name" value="Hex-like_dom2"/>
</dbReference>
<dbReference type="Gene3D" id="3.30.379.10">
    <property type="entry name" value="Chitobiase/beta-hexosaminidase domain 2-like"/>
    <property type="match status" value="1"/>
</dbReference>
<accession>A0AA37WEC3</accession>
<dbReference type="EC" id="3.2.1.52" evidence="3"/>
<organism evidence="10 11">
    <name type="scientific">Portibacter lacus</name>
    <dbReference type="NCBI Taxonomy" id="1099794"/>
    <lineage>
        <taxon>Bacteria</taxon>
        <taxon>Pseudomonadati</taxon>
        <taxon>Bacteroidota</taxon>
        <taxon>Saprospiria</taxon>
        <taxon>Saprospirales</taxon>
        <taxon>Haliscomenobacteraceae</taxon>
        <taxon>Portibacter</taxon>
    </lineage>
</organism>
<dbReference type="Gene3D" id="3.20.20.80">
    <property type="entry name" value="Glycosidases"/>
    <property type="match status" value="1"/>
</dbReference>
<dbReference type="GO" id="GO:0005975">
    <property type="term" value="P:carbohydrate metabolic process"/>
    <property type="evidence" value="ECO:0007669"/>
    <property type="project" value="InterPro"/>
</dbReference>
<feature type="domain" description="Glycoside hydrolase family 20 catalytic" evidence="7">
    <location>
        <begin position="136"/>
        <end position="487"/>
    </location>
</feature>
<keyword evidence="4" id="KW-0378">Hydrolase</keyword>
<evidence type="ECO:0000313" key="11">
    <source>
        <dbReference type="Proteomes" id="UP001156666"/>
    </source>
</evidence>
<dbReference type="RefSeq" id="WP_235290740.1">
    <property type="nucleotide sequence ID" value="NZ_BSOH01000007.1"/>
</dbReference>
<evidence type="ECO:0000313" key="10">
    <source>
        <dbReference type="EMBL" id="GLR17082.1"/>
    </source>
</evidence>
<dbReference type="InterPro" id="IPR017853">
    <property type="entry name" value="GH"/>
</dbReference>
<dbReference type="PANTHER" id="PTHR22600:SF57">
    <property type="entry name" value="BETA-N-ACETYLHEXOSAMINIDASE"/>
    <property type="match status" value="1"/>
</dbReference>
<reference evidence="10" key="1">
    <citation type="journal article" date="2014" name="Int. J. Syst. Evol. Microbiol.">
        <title>Complete genome sequence of Corynebacterium casei LMG S-19264T (=DSM 44701T), isolated from a smear-ripened cheese.</title>
        <authorList>
            <consortium name="US DOE Joint Genome Institute (JGI-PGF)"/>
            <person name="Walter F."/>
            <person name="Albersmeier A."/>
            <person name="Kalinowski J."/>
            <person name="Ruckert C."/>
        </authorList>
    </citation>
    <scope>NUCLEOTIDE SEQUENCE</scope>
    <source>
        <strain evidence="10">NBRC 108769</strain>
    </source>
</reference>
<dbReference type="AlphaFoldDB" id="A0AA37WEC3"/>
<reference evidence="10" key="2">
    <citation type="submission" date="2023-01" db="EMBL/GenBank/DDBJ databases">
        <title>Draft genome sequence of Portibacter lacus strain NBRC 108769.</title>
        <authorList>
            <person name="Sun Q."/>
            <person name="Mori K."/>
        </authorList>
    </citation>
    <scope>NUCLEOTIDE SEQUENCE</scope>
    <source>
        <strain evidence="10">NBRC 108769</strain>
    </source>
</reference>
<feature type="domain" description="GH29D-like beta-sandwich" evidence="9">
    <location>
        <begin position="533"/>
        <end position="584"/>
    </location>
</feature>
<evidence type="ECO:0000256" key="6">
    <source>
        <dbReference type="PIRSR" id="PIRSR625705-1"/>
    </source>
</evidence>
<evidence type="ECO:0000259" key="9">
    <source>
        <dbReference type="Pfam" id="PF13290"/>
    </source>
</evidence>
<comment type="caution">
    <text evidence="10">The sequence shown here is derived from an EMBL/GenBank/DDBJ whole genome shotgun (WGS) entry which is preliminary data.</text>
</comment>
<dbReference type="GO" id="GO:0004563">
    <property type="term" value="F:beta-N-acetylhexosaminidase activity"/>
    <property type="evidence" value="ECO:0007669"/>
    <property type="project" value="UniProtKB-EC"/>
</dbReference>
<evidence type="ECO:0000256" key="1">
    <source>
        <dbReference type="ARBA" id="ARBA00001231"/>
    </source>
</evidence>
<dbReference type="SUPFAM" id="SSF55545">
    <property type="entry name" value="beta-N-acetylhexosaminidase-like domain"/>
    <property type="match status" value="1"/>
</dbReference>
<evidence type="ECO:0000256" key="5">
    <source>
        <dbReference type="ARBA" id="ARBA00023295"/>
    </source>
</evidence>
<name>A0AA37WEC3_9BACT</name>